<evidence type="ECO:0000256" key="3">
    <source>
        <dbReference type="ARBA" id="ARBA00022679"/>
    </source>
</evidence>
<dbReference type="Proteomes" id="UP001379533">
    <property type="component" value="Chromosome"/>
</dbReference>
<dbReference type="CDD" id="cd01561">
    <property type="entry name" value="CBS_like"/>
    <property type="match status" value="1"/>
</dbReference>
<dbReference type="PANTHER" id="PTHR10314">
    <property type="entry name" value="CYSTATHIONINE BETA-SYNTHASE"/>
    <property type="match status" value="1"/>
</dbReference>
<dbReference type="SUPFAM" id="SSF53686">
    <property type="entry name" value="Tryptophan synthase beta subunit-like PLP-dependent enzymes"/>
    <property type="match status" value="1"/>
</dbReference>
<dbReference type="InterPro" id="IPR001926">
    <property type="entry name" value="TrpB-like_PALP"/>
</dbReference>
<gene>
    <name evidence="6" type="primary">sbnA</name>
    <name evidence="6" type="ORF">LZC95_18500</name>
</gene>
<dbReference type="EMBL" id="CP089982">
    <property type="protein sequence ID" value="WXA98804.1"/>
    <property type="molecule type" value="Genomic_DNA"/>
</dbReference>
<dbReference type="InterPro" id="IPR036052">
    <property type="entry name" value="TrpB-like_PALP_sf"/>
</dbReference>
<accession>A0ABZ2KJS8</accession>
<dbReference type="InterPro" id="IPR023927">
    <property type="entry name" value="SbnA"/>
</dbReference>
<protein>
    <submittedName>
        <fullName evidence="6">2,3-diaminopropionate biosynthesis protein SbnA</fullName>
    </submittedName>
</protein>
<comment type="subunit">
    <text evidence="2">Homodimer.</text>
</comment>
<feature type="domain" description="Tryptophan synthase beta chain-like PALP" evidence="5">
    <location>
        <begin position="21"/>
        <end position="300"/>
    </location>
</feature>
<dbReference type="Pfam" id="PF00291">
    <property type="entry name" value="PALP"/>
    <property type="match status" value="1"/>
</dbReference>
<dbReference type="NCBIfam" id="TIGR03945">
    <property type="entry name" value="PLP_SbnA_fam"/>
    <property type="match status" value="1"/>
</dbReference>
<dbReference type="InterPro" id="IPR050214">
    <property type="entry name" value="Cys_Synth/Cystath_Beta-Synth"/>
</dbReference>
<evidence type="ECO:0000256" key="2">
    <source>
        <dbReference type="ARBA" id="ARBA00011738"/>
    </source>
</evidence>
<evidence type="ECO:0000256" key="1">
    <source>
        <dbReference type="ARBA" id="ARBA00001933"/>
    </source>
</evidence>
<evidence type="ECO:0000259" key="5">
    <source>
        <dbReference type="Pfam" id="PF00291"/>
    </source>
</evidence>
<reference evidence="6 7" key="1">
    <citation type="submission" date="2021-12" db="EMBL/GenBank/DDBJ databases">
        <title>Discovery of the Pendulisporaceae a myxobacterial family with distinct sporulation behavior and unique specialized metabolism.</title>
        <authorList>
            <person name="Garcia R."/>
            <person name="Popoff A."/>
            <person name="Bader C.D."/>
            <person name="Loehr J."/>
            <person name="Walesch S."/>
            <person name="Walt C."/>
            <person name="Boldt J."/>
            <person name="Bunk B."/>
            <person name="Haeckl F.J.F.P.J."/>
            <person name="Gunesch A.P."/>
            <person name="Birkelbach J."/>
            <person name="Nuebel U."/>
            <person name="Pietschmann T."/>
            <person name="Bach T."/>
            <person name="Mueller R."/>
        </authorList>
    </citation>
    <scope>NUCLEOTIDE SEQUENCE [LARGE SCALE GENOMIC DNA]</scope>
    <source>
        <strain evidence="6 7">MSr12523</strain>
    </source>
</reference>
<dbReference type="RefSeq" id="WP_394849424.1">
    <property type="nucleotide sequence ID" value="NZ_CP089982.1"/>
</dbReference>
<proteinExistence type="predicted"/>
<sequence length="340" mass="36970">MIQANPSLRLLEKLAPLRAALRPVPFVKLECSGIQLYVKMDLFNPIGSIKDIPALFILQRAVERGEVTPFTTVTESSSGNFALALATYCRFLGLRFVPVIDPNITAGYEAAIRALCDEVIKVTERDDTGGFLKTRLAAVERFQRERGDTFWTNQYGNPDNIMGHYTLTAAGFCEQLPRLDYVFLGVSSGGTIAGVSQRLKEHFPDVRVVAVDVVGSVIFGGAPAARHIPGIGSSIRPPLVESARIDEVMHISEASTVTACRELLERHGLFVGGSTGSVYAAILRHLPRLRGAGTPPVVAFIACDRGAAYVDTIYNPMWCRRIEATEARDGEASAHPTRVA</sequence>
<evidence type="ECO:0000256" key="4">
    <source>
        <dbReference type="ARBA" id="ARBA00022898"/>
    </source>
</evidence>
<dbReference type="Gene3D" id="3.40.50.1100">
    <property type="match status" value="2"/>
</dbReference>
<evidence type="ECO:0000313" key="7">
    <source>
        <dbReference type="Proteomes" id="UP001379533"/>
    </source>
</evidence>
<keyword evidence="7" id="KW-1185">Reference proteome</keyword>
<comment type="cofactor">
    <cofactor evidence="1">
        <name>pyridoxal 5'-phosphate</name>
        <dbReference type="ChEBI" id="CHEBI:597326"/>
    </cofactor>
</comment>
<organism evidence="6 7">
    <name type="scientific">Pendulispora brunnea</name>
    <dbReference type="NCBI Taxonomy" id="2905690"/>
    <lineage>
        <taxon>Bacteria</taxon>
        <taxon>Pseudomonadati</taxon>
        <taxon>Myxococcota</taxon>
        <taxon>Myxococcia</taxon>
        <taxon>Myxococcales</taxon>
        <taxon>Sorangiineae</taxon>
        <taxon>Pendulisporaceae</taxon>
        <taxon>Pendulispora</taxon>
    </lineage>
</organism>
<name>A0ABZ2KJS8_9BACT</name>
<keyword evidence="3" id="KW-0808">Transferase</keyword>
<evidence type="ECO:0000313" key="6">
    <source>
        <dbReference type="EMBL" id="WXA98804.1"/>
    </source>
</evidence>
<keyword evidence="4" id="KW-0663">Pyridoxal phosphate</keyword>